<evidence type="ECO:0008006" key="8">
    <source>
        <dbReference type="Google" id="ProtNLM"/>
    </source>
</evidence>
<protein>
    <recommendedName>
        <fullName evidence="8">Dipeptidylpeptidase IV N-terminal domain-containing protein</fullName>
    </recommendedName>
</protein>
<evidence type="ECO:0000313" key="7">
    <source>
        <dbReference type="EMBL" id="KKL53642.1"/>
    </source>
</evidence>
<comment type="caution">
    <text evidence="7">The sequence shown here is derived from an EMBL/GenBank/DDBJ whole genome shotgun (WGS) entry which is preliminary data.</text>
</comment>
<organism evidence="7">
    <name type="scientific">marine sediment metagenome</name>
    <dbReference type="NCBI Taxonomy" id="412755"/>
    <lineage>
        <taxon>unclassified sequences</taxon>
        <taxon>metagenomes</taxon>
        <taxon>ecological metagenomes</taxon>
    </lineage>
</organism>
<evidence type="ECO:0000256" key="4">
    <source>
        <dbReference type="ARBA" id="ARBA00022670"/>
    </source>
</evidence>
<comment type="similarity">
    <text evidence="2">Belongs to the peptidase S41B family.</text>
</comment>
<dbReference type="PANTHER" id="PTHR43253">
    <property type="entry name" value="TRICORN PROTEASE HOMOLOG 2-RELATED"/>
    <property type="match status" value="1"/>
</dbReference>
<keyword evidence="6" id="KW-0720">Serine protease</keyword>
<dbReference type="PANTHER" id="PTHR43253:SF1">
    <property type="entry name" value="TRICORN PROTEASE HOMOLOG 2-RELATED"/>
    <property type="match status" value="1"/>
</dbReference>
<dbReference type="GO" id="GO:0005737">
    <property type="term" value="C:cytoplasm"/>
    <property type="evidence" value="ECO:0007669"/>
    <property type="project" value="UniProtKB-SubCell"/>
</dbReference>
<dbReference type="Gene3D" id="2.130.10.10">
    <property type="entry name" value="YVTN repeat-like/Quinoprotein amine dehydrogenase"/>
    <property type="match status" value="1"/>
</dbReference>
<dbReference type="Gene3D" id="2.120.10.60">
    <property type="entry name" value="Tricorn protease N-terminal domain"/>
    <property type="match status" value="1"/>
</dbReference>
<dbReference type="InterPro" id="IPR012393">
    <property type="entry name" value="Tricorn_protease"/>
</dbReference>
<dbReference type="GO" id="GO:0006508">
    <property type="term" value="P:proteolysis"/>
    <property type="evidence" value="ECO:0007669"/>
    <property type="project" value="UniProtKB-KW"/>
</dbReference>
<evidence type="ECO:0000256" key="1">
    <source>
        <dbReference type="ARBA" id="ARBA00004496"/>
    </source>
</evidence>
<dbReference type="SUPFAM" id="SSF82171">
    <property type="entry name" value="DPP6 N-terminal domain-like"/>
    <property type="match status" value="1"/>
</dbReference>
<dbReference type="Pfam" id="PF26550">
    <property type="entry name" value="Tricorn_2nd"/>
    <property type="match status" value="1"/>
</dbReference>
<dbReference type="Pfam" id="PF26549">
    <property type="entry name" value="Tricorn_N"/>
    <property type="match status" value="1"/>
</dbReference>
<keyword evidence="5" id="KW-0378">Hydrolase</keyword>
<keyword evidence="3" id="KW-0963">Cytoplasm</keyword>
<reference evidence="7" key="1">
    <citation type="journal article" date="2015" name="Nature">
        <title>Complex archaea that bridge the gap between prokaryotes and eukaryotes.</title>
        <authorList>
            <person name="Spang A."/>
            <person name="Saw J.H."/>
            <person name="Jorgensen S.L."/>
            <person name="Zaremba-Niedzwiedzka K."/>
            <person name="Martijn J."/>
            <person name="Lind A.E."/>
            <person name="van Eijk R."/>
            <person name="Schleper C."/>
            <person name="Guy L."/>
            <person name="Ettema T.J."/>
        </authorList>
    </citation>
    <scope>NUCLEOTIDE SEQUENCE</scope>
</reference>
<evidence type="ECO:0000256" key="6">
    <source>
        <dbReference type="ARBA" id="ARBA00022825"/>
    </source>
</evidence>
<dbReference type="SUPFAM" id="SSF69304">
    <property type="entry name" value="Tricorn protease N-terminal domain"/>
    <property type="match status" value="1"/>
</dbReference>
<accession>A0A0F9FRD8</accession>
<name>A0A0F9FRD8_9ZZZZ</name>
<evidence type="ECO:0000256" key="5">
    <source>
        <dbReference type="ARBA" id="ARBA00022801"/>
    </source>
</evidence>
<sequence>MEQLIFHEAASGTYSPDGKHFAYNKTFRETRTWKRYKGGRAQEIYLYDFATNEEKNLSNFEGTDRIPMWSGDKVYFSSDRDRVLNIYSVDPSGGEIEQITSHTEYDIRRPSIGGNKIVYELGGKLMVLNLENRQTEQVNVQILADAPELRPYFKDVKGNLTEIGSSPDGETALLVARGEIFTVPLKEGTTENHTNSSGIHEKGAVWSPDGKKIAFFSDKTGEYEIYVANTTGDRKAVQLTTHADGYRHTLRWSPDNKKLAYTDQTLTLYILDIETKKITRVDKSEFENIDVSIHLKPIYDYNWSPDNRFIAYTKMTGDMVYKIFIYSVGDKSIKQVSTHFNDFNLVFSNDGNYLFFLSNRRFNPTFCDFEWEMVYKDMAGVYCAALRKDVPSIHSGDAEKNARVRIEYDGLENRVEALKLEPGNYRNLALTEKGAFYMNREDGDFNRFEFRVPGTMDLYHYSFKDGEEESILESINSYQLSADGSRLIYKKGNEVGSVELYSKPEF</sequence>
<evidence type="ECO:0000256" key="3">
    <source>
        <dbReference type="ARBA" id="ARBA00022490"/>
    </source>
</evidence>
<keyword evidence="4" id="KW-0645">Protease</keyword>
<dbReference type="GO" id="GO:0008236">
    <property type="term" value="F:serine-type peptidase activity"/>
    <property type="evidence" value="ECO:0007669"/>
    <property type="project" value="UniProtKB-KW"/>
</dbReference>
<dbReference type="EMBL" id="LAZR01031476">
    <property type="protein sequence ID" value="KKL53642.1"/>
    <property type="molecule type" value="Genomic_DNA"/>
</dbReference>
<gene>
    <name evidence="7" type="ORF">LCGC14_2273390</name>
</gene>
<proteinExistence type="inferred from homology"/>
<comment type="subcellular location">
    <subcellularLocation>
        <location evidence="1">Cytoplasm</location>
    </subcellularLocation>
</comment>
<feature type="non-terminal residue" evidence="7">
    <location>
        <position position="506"/>
    </location>
</feature>
<dbReference type="AlphaFoldDB" id="A0A0F9FRD8"/>
<dbReference type="InterPro" id="IPR015943">
    <property type="entry name" value="WD40/YVTN_repeat-like_dom_sf"/>
</dbReference>
<evidence type="ECO:0000256" key="2">
    <source>
        <dbReference type="ARBA" id="ARBA00008524"/>
    </source>
</evidence>